<sequence>MRSDGVPANREEHMMHLTILVNGSDPQARDDFAVLWPDIDERVWSRELHSGIDLPSRGRRHDEDDTMLLCSPEENAPLCTLHGLRFGRGVRAAIEHGAAAWVSTRSGEPADGRWHLQAIERDVKPAEHSALCR</sequence>
<gene>
    <name evidence="1" type="ordered locus">RBRH_00246</name>
</gene>
<dbReference type="EMBL" id="FR687360">
    <property type="protein sequence ID" value="CBW76879.1"/>
    <property type="molecule type" value="Genomic_DNA"/>
</dbReference>
<keyword evidence="1" id="KW-0614">Plasmid</keyword>
<reference evidence="1 2" key="1">
    <citation type="journal article" date="2011" name="J. Bacteriol.">
        <title>Complete genome sequence of Burkholderia rhizoxinica, an endosymbiont of Rhizopus microsporus.</title>
        <authorList>
            <person name="Lackner G."/>
            <person name="Moebius N."/>
            <person name="Partida-Martinez L."/>
            <person name="Hertweck C."/>
        </authorList>
    </citation>
    <scope>NUCLEOTIDE SEQUENCE [LARGE SCALE GENOMIC DNA]</scope>
    <source>
        <strain evidence="2">DSM 19002 / CIP 109453 / HKI 454</strain>
        <plasmid evidence="1 2">pBRH01</plasmid>
    </source>
</reference>
<accession>E5AUV5</accession>
<dbReference type="HOGENOM" id="CLU_140856_0_0_4"/>
<evidence type="ECO:0000313" key="1">
    <source>
        <dbReference type="EMBL" id="CBW76879.1"/>
    </source>
</evidence>
<name>E5AUV5_MYCRK</name>
<evidence type="ECO:0000313" key="2">
    <source>
        <dbReference type="Proteomes" id="UP000007437"/>
    </source>
</evidence>
<dbReference type="Pfam" id="PF12087">
    <property type="entry name" value="DUF3564"/>
    <property type="match status" value="1"/>
</dbReference>
<organism evidence="1 2">
    <name type="scientific">Mycetohabitans rhizoxinica (strain DSM 19002 / CIP 109453 / HKI 454)</name>
    <name type="common">Paraburkholderia rhizoxinica</name>
    <dbReference type="NCBI Taxonomy" id="882378"/>
    <lineage>
        <taxon>Bacteria</taxon>
        <taxon>Pseudomonadati</taxon>
        <taxon>Pseudomonadota</taxon>
        <taxon>Betaproteobacteria</taxon>
        <taxon>Burkholderiales</taxon>
        <taxon>Burkholderiaceae</taxon>
        <taxon>Mycetohabitans</taxon>
    </lineage>
</organism>
<geneLocation type="plasmid" evidence="1 2">
    <name>pBRH01</name>
</geneLocation>
<dbReference type="Proteomes" id="UP000007437">
    <property type="component" value="Plasmid pBRH01"/>
</dbReference>
<proteinExistence type="predicted"/>
<dbReference type="KEGG" id="brh:RBRH_00246"/>
<protein>
    <submittedName>
        <fullName evidence="1">Uncharacterized protein</fullName>
    </submittedName>
</protein>
<dbReference type="InterPro" id="IPR021947">
    <property type="entry name" value="DUF3564"/>
</dbReference>
<dbReference type="eggNOG" id="ENOG5030V80">
    <property type="taxonomic scope" value="Bacteria"/>
</dbReference>
<dbReference type="AlphaFoldDB" id="E5AUV5"/>